<protein>
    <submittedName>
        <fullName evidence="1">GAF domain-containing protein</fullName>
    </submittedName>
</protein>
<keyword evidence="2" id="KW-1185">Reference proteome</keyword>
<comment type="caution">
    <text evidence="1">The sequence shown here is derived from an EMBL/GenBank/DDBJ whole genome shotgun (WGS) entry which is preliminary data.</text>
</comment>
<evidence type="ECO:0000313" key="2">
    <source>
        <dbReference type="Proteomes" id="UP001277972"/>
    </source>
</evidence>
<name>A0ACC6M4J9_9BACI</name>
<dbReference type="Proteomes" id="UP001277972">
    <property type="component" value="Unassembled WGS sequence"/>
</dbReference>
<organism evidence="1 2">
    <name type="scientific">Gracilibacillus pellucidus</name>
    <dbReference type="NCBI Taxonomy" id="3095368"/>
    <lineage>
        <taxon>Bacteria</taxon>
        <taxon>Bacillati</taxon>
        <taxon>Bacillota</taxon>
        <taxon>Bacilli</taxon>
        <taxon>Bacillales</taxon>
        <taxon>Bacillaceae</taxon>
        <taxon>Gracilibacillus</taxon>
    </lineage>
</organism>
<dbReference type="EMBL" id="JAWZSR010000003">
    <property type="protein sequence ID" value="MDX8045841.1"/>
    <property type="molecule type" value="Genomic_DNA"/>
</dbReference>
<accession>A0ACC6M4J9</accession>
<gene>
    <name evidence="1" type="ORF">SH601_07535</name>
</gene>
<sequence length="164" mass="18866">MGERNDFQVMITELKETYSFDLTALALVQPDHHFMLKWVFIAGNKHNQYNRIMLKAEKGIAGTVFKTGKVLKMPDVDAAIAPDEIYQYPIVQFEDIKSLIAIPLFQYHRVEAVLLVASRKPGEVTEETYQLLMAEIGDRFGPFYTEEMTINVGKEENRSSRFID</sequence>
<proteinExistence type="predicted"/>
<reference evidence="1" key="1">
    <citation type="submission" date="2023-11" db="EMBL/GenBank/DDBJ databases">
        <title>Gracilibacillus pellucida a moderately halophilic bacterium isolated from saline soil in Xinjiang province.</title>
        <authorList>
            <person name="Zhang Z."/>
            <person name="Tan F."/>
            <person name="Wang Y."/>
            <person name="Xia M."/>
        </authorList>
    </citation>
    <scope>NUCLEOTIDE SEQUENCE</scope>
    <source>
        <strain evidence="1">S3-1-1</strain>
    </source>
</reference>
<evidence type="ECO:0000313" key="1">
    <source>
        <dbReference type="EMBL" id="MDX8045841.1"/>
    </source>
</evidence>